<dbReference type="InterPro" id="IPR008756">
    <property type="entry name" value="Peptidase_M56"/>
</dbReference>
<feature type="transmembrane region" description="Helical" evidence="1">
    <location>
        <begin position="90"/>
        <end position="108"/>
    </location>
</feature>
<keyword evidence="1" id="KW-0812">Transmembrane</keyword>
<evidence type="ECO:0000313" key="5">
    <source>
        <dbReference type="EMBL" id="RHG28696.1"/>
    </source>
</evidence>
<keyword evidence="1" id="KW-1133">Transmembrane helix</keyword>
<dbReference type="Proteomes" id="UP000261285">
    <property type="component" value="Unassembled WGS sequence"/>
</dbReference>
<evidence type="ECO:0000313" key="4">
    <source>
        <dbReference type="EMBL" id="RHG11464.1"/>
    </source>
</evidence>
<keyword evidence="7" id="KW-1185">Reference proteome</keyword>
<name>A0A3E5GI51_9FIRM</name>
<dbReference type="EMBL" id="QRHW01000001">
    <property type="protein sequence ID" value="RHG11464.1"/>
    <property type="molecule type" value="Genomic_DNA"/>
</dbReference>
<evidence type="ECO:0000313" key="3">
    <source>
        <dbReference type="EMBL" id="RGO34626.1"/>
    </source>
</evidence>
<reference evidence="6 7" key="1">
    <citation type="submission" date="2018-08" db="EMBL/GenBank/DDBJ databases">
        <title>A genome reference for cultivated species of the human gut microbiota.</title>
        <authorList>
            <person name="Zou Y."/>
            <person name="Xue W."/>
            <person name="Luo G."/>
        </authorList>
    </citation>
    <scope>NUCLEOTIDE SEQUENCE [LARGE SCALE GENOMIC DNA]</scope>
    <source>
        <strain evidence="5 7">AM22-22</strain>
        <strain evidence="4 8">AM23-13</strain>
        <strain evidence="3 6">OM02-16</strain>
    </source>
</reference>
<feature type="transmembrane region" description="Helical" evidence="1">
    <location>
        <begin position="6"/>
        <end position="25"/>
    </location>
</feature>
<accession>A0A3E5GI51</accession>
<keyword evidence="1" id="KW-0472">Membrane</keyword>
<evidence type="ECO:0000313" key="6">
    <source>
        <dbReference type="Proteomes" id="UP000261285"/>
    </source>
</evidence>
<dbReference type="EMBL" id="QRIC01000001">
    <property type="protein sequence ID" value="RHG28696.1"/>
    <property type="molecule type" value="Genomic_DNA"/>
</dbReference>
<sequence>MALSFGPFFTCFIVTLFLTVYLHIIMHHTSVFHKRTIQFSLIGILVILIRMSIPFNFPFTYSFQSYQVLPRILDFTTQNIAGCRLRVDTLIFSIWFTVAFILLLRLLVQYIRLHHALSAFFVEKEGAYAYLYEFLQEYLAKPIRIALIPEPISPAITGLLHPILIMPDGQSFSETELKYICLHEIAHYKEHHLWLGFLMEIICRIHWWNPFVQHLKKEFMLFLELSNDFFLIQSNPKFSVTDYAELIVKTAKRIQSARLAEPSRMMHFAVNDTSVLSTRIYFILNNQENTSRFKRVHGYLCHTAIFAVVIFSVFCVPEPNFRELYPVTDGAVELREDNAYIIDHGTKQYTIYYEGRFFADIDHLSEDLKRLPRYKEGEPIHEND</sequence>
<evidence type="ECO:0000313" key="8">
    <source>
        <dbReference type="Proteomes" id="UP000284112"/>
    </source>
</evidence>
<dbReference type="Proteomes" id="UP000284112">
    <property type="component" value="Unassembled WGS sequence"/>
</dbReference>
<dbReference type="AlphaFoldDB" id="A0A3E5GI51"/>
<feature type="domain" description="Peptidase M56" evidence="2">
    <location>
        <begin position="89"/>
        <end position="283"/>
    </location>
</feature>
<comment type="caution">
    <text evidence="3">The sequence shown here is derived from an EMBL/GenBank/DDBJ whole genome shotgun (WGS) entry which is preliminary data.</text>
</comment>
<dbReference type="InterPro" id="IPR052173">
    <property type="entry name" value="Beta-lactam_resp_regulator"/>
</dbReference>
<dbReference type="CDD" id="cd07341">
    <property type="entry name" value="M56_BlaR1_MecR1_like"/>
    <property type="match status" value="1"/>
</dbReference>
<gene>
    <name evidence="5" type="ORF">DW265_00185</name>
    <name evidence="4" type="ORF">DW641_01090</name>
    <name evidence="3" type="ORF">DXB16_03835</name>
</gene>
<dbReference type="EMBL" id="QSVN01000002">
    <property type="protein sequence ID" value="RGO34626.1"/>
    <property type="molecule type" value="Genomic_DNA"/>
</dbReference>
<dbReference type="RefSeq" id="WP_006426628.1">
    <property type="nucleotide sequence ID" value="NZ_CABMEZ010000002.1"/>
</dbReference>
<dbReference type="PANTHER" id="PTHR34978:SF3">
    <property type="entry name" value="SLR0241 PROTEIN"/>
    <property type="match status" value="1"/>
</dbReference>
<feature type="transmembrane region" description="Helical" evidence="1">
    <location>
        <begin position="37"/>
        <end position="57"/>
    </location>
</feature>
<dbReference type="PANTHER" id="PTHR34978">
    <property type="entry name" value="POSSIBLE SENSOR-TRANSDUCER PROTEIN BLAR"/>
    <property type="match status" value="1"/>
</dbReference>
<dbReference type="GeneID" id="93136766"/>
<evidence type="ECO:0000313" key="7">
    <source>
        <dbReference type="Proteomes" id="UP000284095"/>
    </source>
</evidence>
<evidence type="ECO:0000256" key="1">
    <source>
        <dbReference type="SAM" id="Phobius"/>
    </source>
</evidence>
<evidence type="ECO:0000259" key="2">
    <source>
        <dbReference type="Pfam" id="PF05569"/>
    </source>
</evidence>
<dbReference type="Pfam" id="PF05569">
    <property type="entry name" value="Peptidase_M56"/>
    <property type="match status" value="1"/>
</dbReference>
<proteinExistence type="predicted"/>
<protein>
    <recommendedName>
        <fullName evidence="2">Peptidase M56 domain-containing protein</fullName>
    </recommendedName>
</protein>
<dbReference type="Proteomes" id="UP000284095">
    <property type="component" value="Unassembled WGS sequence"/>
</dbReference>
<organism evidence="3 6">
    <name type="scientific">Dorea longicatena</name>
    <dbReference type="NCBI Taxonomy" id="88431"/>
    <lineage>
        <taxon>Bacteria</taxon>
        <taxon>Bacillati</taxon>
        <taxon>Bacillota</taxon>
        <taxon>Clostridia</taxon>
        <taxon>Lachnospirales</taxon>
        <taxon>Lachnospiraceae</taxon>
        <taxon>Dorea</taxon>
    </lineage>
</organism>